<sequence>MTHNDENIYEVRIKGRWSADKILVSARNYAEAEIKVTEHFKNDTKVKSLFDDEGSLKVNNDDELKITDISFVSDFLIR</sequence>
<proteinExistence type="predicted"/>
<dbReference type="Proteomes" id="UP000014736">
    <property type="component" value="Segment"/>
</dbReference>
<organism evidence="1 2">
    <name type="scientific">Cellulophaga phage phi13:2</name>
    <dbReference type="NCBI Taxonomy" id="1328030"/>
    <lineage>
        <taxon>Viruses</taxon>
        <taxon>Duplodnaviria</taxon>
        <taxon>Heunggongvirae</taxon>
        <taxon>Uroviricota</taxon>
        <taxon>Caudoviricetes</taxon>
        <taxon>Pachyviridae</taxon>
        <taxon>Baltivirus</taxon>
        <taxon>Baltivirus phi13duo</taxon>
    </lineage>
</organism>
<dbReference type="GeneID" id="16881372"/>
<dbReference type="KEGG" id="vg:16881372"/>
<evidence type="ECO:0000313" key="2">
    <source>
        <dbReference type="Proteomes" id="UP000014736"/>
    </source>
</evidence>
<dbReference type="OrthoDB" id="20594at10239"/>
<protein>
    <submittedName>
        <fullName evidence="1">Uncharacterized protein</fullName>
    </submittedName>
</protein>
<evidence type="ECO:0000313" key="1">
    <source>
        <dbReference type="EMBL" id="AGO49611.1"/>
    </source>
</evidence>
<reference evidence="1 2" key="1">
    <citation type="journal article" date="2013" name="Proc. Natl. Acad. Sci. U.S.A.">
        <title>Twelve previously unknown phage genera are ubiquitous in global oceans.</title>
        <authorList>
            <person name="Holmfeldt K."/>
            <person name="Solonenko N."/>
            <person name="Shah M."/>
            <person name="Corrier K."/>
            <person name="Riemann L."/>
            <person name="Verberkmoes N.C."/>
            <person name="Sullivan M.B."/>
        </authorList>
    </citation>
    <scope>NUCLEOTIDE SEQUENCE [LARGE SCALE GENOMIC DNA]</scope>
    <source>
        <strain evidence="1">Phi13:2</strain>
    </source>
</reference>
<name>S0A2J9_9CAUD</name>
<accession>S0A2J9</accession>
<dbReference type="EMBL" id="KC821633">
    <property type="protein sequence ID" value="AGO49611.1"/>
    <property type="molecule type" value="Genomic_DNA"/>
</dbReference>
<keyword evidence="2" id="KW-1185">Reference proteome</keyword>
<reference evidence="2" key="2">
    <citation type="submission" date="2013-03" db="EMBL/GenBank/DDBJ databases">
        <title>The Cellulophaga phages: a novel, diverse, and globally ubiquitous model system.</title>
        <authorList>
            <person name="Holmfeldt K."/>
            <person name="Solonenko N."/>
            <person name="Shah M."/>
            <person name="Corrier K."/>
            <person name="Riemann L."/>
            <person name="VerBerkmoes N.C."/>
            <person name="Sullivan M.B."/>
        </authorList>
    </citation>
    <scope>NUCLEOTIDE SEQUENCE [LARGE SCALE GENOMIC DNA]</scope>
</reference>
<dbReference type="RefSeq" id="YP_008242026.1">
    <property type="nucleotide sequence ID" value="NC_021803.1"/>
</dbReference>
<gene>
    <name evidence="1" type="ORF">Phi13:2_gp001</name>
</gene>